<feature type="domain" description="Amidohydrolase-related" evidence="1">
    <location>
        <begin position="342"/>
        <end position="421"/>
    </location>
</feature>
<sequence>MNSLQQSLLSQSGAPDAPLALTGVTVVDTTGGPSLPDTTVVVADGLITAVGTRPPLPPGTRVVDARGAHVIPGLWDMHVHVFDESRLPLFLANGVTGIRHMGAAPVHTEWRDRLTRGELLAPRTVVASRIIDGPNPMRPNSIAAGTEREAREAVRTSVDEGADFLKVYSLLPRDAYFALADEAAKLGITFAGHVPFGVTAAEAASAGQRSIEHLEGIFLDTSARAAELRGEVAAVDGTDMAAIFRVFSEVLPAAAASTDPARAAALYETFTGNETWHVPTLAALQAMAFAGGDDFPLEGYLPYIEPGLRDAWTSHRAWGGDPQRRARNRDLFDRQLQVTGDLDEAGVDLLAGTDTFVPGFSLHDELELLVRAGLTPLAALRAATWNPARFLGVTGAFGSVEAGKAADLLLLDGDPLREIGNTRRIRALVHGGRLFDRAELDGMASGFGDEQA</sequence>
<keyword evidence="2" id="KW-0378">Hydrolase</keyword>
<dbReference type="PANTHER" id="PTHR43135">
    <property type="entry name" value="ALPHA-D-RIBOSE 1-METHYLPHOSPHONATE 5-TRIPHOSPHATE DIPHOSPHATASE"/>
    <property type="match status" value="1"/>
</dbReference>
<organism evidence="2 3">
    <name type="scientific">Sphaerisporangium krabiense</name>
    <dbReference type="NCBI Taxonomy" id="763782"/>
    <lineage>
        <taxon>Bacteria</taxon>
        <taxon>Bacillati</taxon>
        <taxon>Actinomycetota</taxon>
        <taxon>Actinomycetes</taxon>
        <taxon>Streptosporangiales</taxon>
        <taxon>Streptosporangiaceae</taxon>
        <taxon>Sphaerisporangium</taxon>
    </lineage>
</organism>
<evidence type="ECO:0000313" key="2">
    <source>
        <dbReference type="EMBL" id="MBB5629440.1"/>
    </source>
</evidence>
<gene>
    <name evidence="2" type="ORF">BJ981_005139</name>
</gene>
<evidence type="ECO:0000259" key="1">
    <source>
        <dbReference type="Pfam" id="PF01979"/>
    </source>
</evidence>
<reference evidence="2 3" key="1">
    <citation type="submission" date="2020-08" db="EMBL/GenBank/DDBJ databases">
        <title>Sequencing the genomes of 1000 actinobacteria strains.</title>
        <authorList>
            <person name="Klenk H.-P."/>
        </authorList>
    </citation>
    <scope>NUCLEOTIDE SEQUENCE [LARGE SCALE GENOMIC DNA]</scope>
    <source>
        <strain evidence="2 3">DSM 45790</strain>
    </source>
</reference>
<comment type="caution">
    <text evidence="2">The sequence shown here is derived from an EMBL/GenBank/DDBJ whole genome shotgun (WGS) entry which is preliminary data.</text>
</comment>
<accession>A0A7W9DTI6</accession>
<dbReference type="InterPro" id="IPR032466">
    <property type="entry name" value="Metal_Hydrolase"/>
</dbReference>
<evidence type="ECO:0000313" key="3">
    <source>
        <dbReference type="Proteomes" id="UP000588112"/>
    </source>
</evidence>
<dbReference type="GO" id="GO:0016810">
    <property type="term" value="F:hydrolase activity, acting on carbon-nitrogen (but not peptide) bonds"/>
    <property type="evidence" value="ECO:0007669"/>
    <property type="project" value="InterPro"/>
</dbReference>
<dbReference type="EMBL" id="JACHBR010000001">
    <property type="protein sequence ID" value="MBB5629440.1"/>
    <property type="molecule type" value="Genomic_DNA"/>
</dbReference>
<dbReference type="Gene3D" id="3.20.20.140">
    <property type="entry name" value="Metal-dependent hydrolases"/>
    <property type="match status" value="1"/>
</dbReference>
<dbReference type="Gene3D" id="3.40.50.10910">
    <property type="entry name" value="Amidohydrolase"/>
    <property type="match status" value="1"/>
</dbReference>
<dbReference type="PANTHER" id="PTHR43135:SF3">
    <property type="entry name" value="ALPHA-D-RIBOSE 1-METHYLPHOSPHONATE 5-TRIPHOSPHATE DIPHOSPHATASE"/>
    <property type="match status" value="1"/>
</dbReference>
<dbReference type="InterPro" id="IPR011059">
    <property type="entry name" value="Metal-dep_hydrolase_composite"/>
</dbReference>
<keyword evidence="3" id="KW-1185">Reference proteome</keyword>
<dbReference type="InterPro" id="IPR006680">
    <property type="entry name" value="Amidohydro-rel"/>
</dbReference>
<dbReference type="Proteomes" id="UP000588112">
    <property type="component" value="Unassembled WGS sequence"/>
</dbReference>
<dbReference type="Pfam" id="PF01979">
    <property type="entry name" value="Amidohydro_1"/>
    <property type="match status" value="1"/>
</dbReference>
<proteinExistence type="predicted"/>
<dbReference type="RefSeq" id="WP_184614528.1">
    <property type="nucleotide sequence ID" value="NZ_BOOS01000056.1"/>
</dbReference>
<dbReference type="AlphaFoldDB" id="A0A7W9DTI6"/>
<dbReference type="SUPFAM" id="SSF51556">
    <property type="entry name" value="Metallo-dependent hydrolases"/>
    <property type="match status" value="1"/>
</dbReference>
<dbReference type="InterPro" id="IPR051781">
    <property type="entry name" value="Metallo-dep_Hydrolase"/>
</dbReference>
<dbReference type="SUPFAM" id="SSF51338">
    <property type="entry name" value="Composite domain of metallo-dependent hydrolases"/>
    <property type="match status" value="1"/>
</dbReference>
<dbReference type="Gene3D" id="2.30.40.10">
    <property type="entry name" value="Urease, subunit C, domain 1"/>
    <property type="match status" value="2"/>
</dbReference>
<protein>
    <submittedName>
        <fullName evidence="2">Imidazolonepropionase-like amidohydrolase</fullName>
    </submittedName>
</protein>
<name>A0A7W9DTI6_9ACTN</name>